<dbReference type="Proteomes" id="UP000789366">
    <property type="component" value="Unassembled WGS sequence"/>
</dbReference>
<keyword evidence="2" id="KW-1185">Reference proteome</keyword>
<sequence length="420" mass="48921">MLDAPFTCIADAETLSTLIEKNQELRTIAIQEYKVISFNYIIRCGDGKTKVPVKIKGDNPARKFIKAIEKEVEQCQDFLRRGHIIQNSAKKLIKMLQSEIISEEIAEDYITKYKKLILLKHYLKGLYQAHKRDPLGPFGKEDNFKKVRDHDHITSTIEFDAHLIFQAMGRISREKISTIPYNMESYLTLDIGNQRYIDSLQLMPGSLDSHISNLKAEPCKEEVNKDGNSLNLLCKKPSHLYRIDSDRCFAYLERFSITREHKPKGKDDLVFHKALFLYDWFNIPEKIDATSLSPIEAFDNYHDFYLNLDILLLADCLERFCKLMKGKFGLDIAHYVSLSSFAEDALYKTTEQEIELFTDDNMYLFCEKDLFNKITKWKIPDNAEKGYILEVDFDYPYKLHKAHTSYPLASENIKISKEEI</sequence>
<name>A0ACA9NCJ5_9GLOM</name>
<feature type="non-terminal residue" evidence="1">
    <location>
        <position position="420"/>
    </location>
</feature>
<comment type="caution">
    <text evidence="1">The sequence shown here is derived from an EMBL/GenBank/DDBJ whole genome shotgun (WGS) entry which is preliminary data.</text>
</comment>
<gene>
    <name evidence="1" type="ORF">SPELUC_LOCUS8731</name>
</gene>
<reference evidence="1" key="1">
    <citation type="submission" date="2021-06" db="EMBL/GenBank/DDBJ databases">
        <authorList>
            <person name="Kallberg Y."/>
            <person name="Tangrot J."/>
            <person name="Rosling A."/>
        </authorList>
    </citation>
    <scope>NUCLEOTIDE SEQUENCE</scope>
    <source>
        <strain evidence="1">28 12/20/2015</strain>
    </source>
</reference>
<proteinExistence type="predicted"/>
<organism evidence="1 2">
    <name type="scientific">Cetraspora pellucida</name>
    <dbReference type="NCBI Taxonomy" id="1433469"/>
    <lineage>
        <taxon>Eukaryota</taxon>
        <taxon>Fungi</taxon>
        <taxon>Fungi incertae sedis</taxon>
        <taxon>Mucoromycota</taxon>
        <taxon>Glomeromycotina</taxon>
        <taxon>Glomeromycetes</taxon>
        <taxon>Diversisporales</taxon>
        <taxon>Gigasporaceae</taxon>
        <taxon>Cetraspora</taxon>
    </lineage>
</organism>
<evidence type="ECO:0000313" key="1">
    <source>
        <dbReference type="EMBL" id="CAG8645655.1"/>
    </source>
</evidence>
<protein>
    <submittedName>
        <fullName evidence="1">6438_t:CDS:1</fullName>
    </submittedName>
</protein>
<feature type="non-terminal residue" evidence="1">
    <location>
        <position position="1"/>
    </location>
</feature>
<dbReference type="EMBL" id="CAJVPW010013512">
    <property type="protein sequence ID" value="CAG8645655.1"/>
    <property type="molecule type" value="Genomic_DNA"/>
</dbReference>
<accession>A0ACA9NCJ5</accession>
<evidence type="ECO:0000313" key="2">
    <source>
        <dbReference type="Proteomes" id="UP000789366"/>
    </source>
</evidence>